<keyword evidence="1" id="KW-0723">Serine/threonine-protein kinase</keyword>
<feature type="region of interest" description="Disordered" evidence="2">
    <location>
        <begin position="197"/>
        <end position="224"/>
    </location>
</feature>
<dbReference type="RefSeq" id="WP_114016647.1">
    <property type="nucleotide sequence ID" value="NZ_QOIM01000037.1"/>
</dbReference>
<feature type="compositionally biased region" description="Basic and acidic residues" evidence="2">
    <location>
        <begin position="215"/>
        <end position="224"/>
    </location>
</feature>
<keyword evidence="5" id="KW-1185">Reference proteome</keyword>
<name>A0A367EG64_9ACTN</name>
<evidence type="ECO:0000313" key="5">
    <source>
        <dbReference type="Proteomes" id="UP000253507"/>
    </source>
</evidence>
<gene>
    <name evidence="4" type="ORF">DQ392_17905</name>
</gene>
<keyword evidence="1" id="KW-0808">Transferase</keyword>
<dbReference type="Proteomes" id="UP000253507">
    <property type="component" value="Unassembled WGS sequence"/>
</dbReference>
<evidence type="ECO:0000256" key="1">
    <source>
        <dbReference type="ARBA" id="ARBA00022527"/>
    </source>
</evidence>
<evidence type="ECO:0000256" key="2">
    <source>
        <dbReference type="SAM" id="MobiDB-lite"/>
    </source>
</evidence>
<dbReference type="InterPro" id="IPR003594">
    <property type="entry name" value="HATPase_dom"/>
</dbReference>
<keyword evidence="4" id="KW-0067">ATP-binding</keyword>
<keyword evidence="4" id="KW-0547">Nucleotide-binding</keyword>
<feature type="domain" description="Histidine kinase/HSP90-like ATPase" evidence="3">
    <location>
        <begin position="32"/>
        <end position="159"/>
    </location>
</feature>
<reference evidence="4 5" key="1">
    <citation type="submission" date="2018-06" db="EMBL/GenBank/DDBJ databases">
        <title>Streptomyces reniochalinae sp. nov. and Streptomyces diacarnus sp. nov. from marine sponges.</title>
        <authorList>
            <person name="Li L."/>
        </authorList>
    </citation>
    <scope>NUCLEOTIDE SEQUENCE [LARGE SCALE GENOMIC DNA]</scope>
    <source>
        <strain evidence="4 5">LHW50302</strain>
    </source>
</reference>
<dbReference type="GO" id="GO:0005524">
    <property type="term" value="F:ATP binding"/>
    <property type="evidence" value="ECO:0007669"/>
    <property type="project" value="UniProtKB-KW"/>
</dbReference>
<dbReference type="OrthoDB" id="4243476at2"/>
<evidence type="ECO:0000313" key="4">
    <source>
        <dbReference type="EMBL" id="RCG16953.1"/>
    </source>
</evidence>
<proteinExistence type="predicted"/>
<dbReference type="EMBL" id="QOIM01000037">
    <property type="protein sequence ID" value="RCG16953.1"/>
    <property type="molecule type" value="Genomic_DNA"/>
</dbReference>
<accession>A0A367EG64</accession>
<keyword evidence="1" id="KW-0418">Kinase</keyword>
<dbReference type="InterPro" id="IPR050267">
    <property type="entry name" value="Anti-sigma-factor_SerPK"/>
</dbReference>
<organism evidence="4 5">
    <name type="scientific">Streptomyces reniochalinae</name>
    <dbReference type="NCBI Taxonomy" id="2250578"/>
    <lineage>
        <taxon>Bacteria</taxon>
        <taxon>Bacillati</taxon>
        <taxon>Actinomycetota</taxon>
        <taxon>Actinomycetes</taxon>
        <taxon>Kitasatosporales</taxon>
        <taxon>Streptomycetaceae</taxon>
        <taxon>Streptomyces</taxon>
    </lineage>
</organism>
<protein>
    <submittedName>
        <fullName evidence="4">ATP-binding protein</fullName>
    </submittedName>
</protein>
<comment type="caution">
    <text evidence="4">The sequence shown here is derived from an EMBL/GenBank/DDBJ whole genome shotgun (WGS) entry which is preliminary data.</text>
</comment>
<dbReference type="Gene3D" id="3.30.565.10">
    <property type="entry name" value="Histidine kinase-like ATPase, C-terminal domain"/>
    <property type="match status" value="1"/>
</dbReference>
<dbReference type="AlphaFoldDB" id="A0A367EG64"/>
<dbReference type="InterPro" id="IPR036890">
    <property type="entry name" value="HATPase_C_sf"/>
</dbReference>
<dbReference type="GO" id="GO:0004674">
    <property type="term" value="F:protein serine/threonine kinase activity"/>
    <property type="evidence" value="ECO:0007669"/>
    <property type="project" value="UniProtKB-KW"/>
</dbReference>
<evidence type="ECO:0000259" key="3">
    <source>
        <dbReference type="Pfam" id="PF13581"/>
    </source>
</evidence>
<dbReference type="CDD" id="cd16936">
    <property type="entry name" value="HATPase_RsbW-like"/>
    <property type="match status" value="1"/>
</dbReference>
<dbReference type="PANTHER" id="PTHR35526">
    <property type="entry name" value="ANTI-SIGMA-F FACTOR RSBW-RELATED"/>
    <property type="match status" value="1"/>
</dbReference>
<dbReference type="Pfam" id="PF13581">
    <property type="entry name" value="HATPase_c_2"/>
    <property type="match status" value="1"/>
</dbReference>
<sequence>MSAPTRTPKRDVPPIEGKIKEERWGSVGFRLADPESPALCREAARDMLKRFQLTWITDLVDNVSVIVSELVTNACNHGGDAFPAGSLTMWHPNKWLVITVHDKSPYIPYRETFRHGADPNGFAWGVDTADAMAADEIEQQEWSAESGRGLQLVRALAAEHCGSLDWARDHDPVTHGKVARVRMLLPNVQWPHTFRDPWSGRTVTGRPRTSLRDNTPADERAWHG</sequence>
<dbReference type="PANTHER" id="PTHR35526:SF3">
    <property type="entry name" value="ANTI-SIGMA-F FACTOR RSBW"/>
    <property type="match status" value="1"/>
</dbReference>
<dbReference type="SUPFAM" id="SSF55874">
    <property type="entry name" value="ATPase domain of HSP90 chaperone/DNA topoisomerase II/histidine kinase"/>
    <property type="match status" value="1"/>
</dbReference>